<sequence length="710" mass="77764">MKQVKWRVHPLVLALCAAGMTMSAGAVLASDAALLQEVEVAAETAAQERNAGNWSVGESRAATKTTTPLNELAQAVSVVSQAQIEAQMPRTIAQALDYAPGAYSGLFGNAMRYDYVALRGFADTSMANTTLDGMRLMSDAGSFSAFQIDPYFVERIDLVRGPISVLYGNAAPGGMVALMSKQPQMAKHSEIRLELGSHNTLGLGFDLAGGLSDTLSYRLTGLGREADSMQDHASEKRLVIMPQLMWLPSENTALLLQAYAQNDPEGGYHSGTPYEGSVIAHAGRKVSREFFDGEPNKDQFDREQRMLGYQFAHRFNTAWQVRQNVRYTNSDYVSKQFYQSGWSSDTELSRGYSFSKEELKGLAVDTRVQGTFATGALIHDVVAGLDYQGRKNTGFWGWGTVAGIDAFQPVYGNTTVSNIGKSNWVREFRQLGYYLQDQITLGAWRLTGGIRYDRAKTSTLDTDTQSKTEWDGGETSRRLGVLYLFDNGLAPYASYSESFDPSSNVDAAGKVLQPSRGTQWEVGVKYQPNSATMLTAALYDLQQKNVARMVPGQGHFESVGTVKSRGLELEGHLALSKQFNLQAAYTYSDMTIRNGEAQAEGKRPRQSPEQLASAWLNYTPVTGARIGVGARYIGKSYADLANTMTVPAVTLFDLSASFDLGAWQGQLKGASVQISANNLFDKNYVAACYGENYCYFGNERSVSTSIKYSW</sequence>
<dbReference type="InterPro" id="IPR039426">
    <property type="entry name" value="TonB-dep_rcpt-like"/>
</dbReference>
<comment type="similarity">
    <text evidence="2 14 15">Belongs to the TonB-dependent receptor family.</text>
</comment>
<evidence type="ECO:0000256" key="6">
    <source>
        <dbReference type="ARBA" id="ARBA00022692"/>
    </source>
</evidence>
<dbReference type="NCBIfam" id="TIGR01783">
    <property type="entry name" value="TonB-siderophor"/>
    <property type="match status" value="1"/>
</dbReference>
<keyword evidence="11 14" id="KW-0472">Membrane</keyword>
<evidence type="ECO:0000256" key="12">
    <source>
        <dbReference type="ARBA" id="ARBA00023170"/>
    </source>
</evidence>
<dbReference type="InterPro" id="IPR037066">
    <property type="entry name" value="Plug_dom_sf"/>
</dbReference>
<keyword evidence="7 16" id="KW-0732">Signal</keyword>
<dbReference type="GO" id="GO:0038023">
    <property type="term" value="F:signaling receptor activity"/>
    <property type="evidence" value="ECO:0007669"/>
    <property type="project" value="InterPro"/>
</dbReference>
<dbReference type="InterPro" id="IPR012910">
    <property type="entry name" value="Plug_dom"/>
</dbReference>
<dbReference type="AlphaFoldDB" id="A0AAU7F624"/>
<evidence type="ECO:0000256" key="16">
    <source>
        <dbReference type="SAM" id="SignalP"/>
    </source>
</evidence>
<dbReference type="KEGG" id="cmav:ABHF33_09700"/>
<keyword evidence="8" id="KW-0408">Iron</keyword>
<dbReference type="PANTHER" id="PTHR32552:SF68">
    <property type="entry name" value="FERRICHROME OUTER MEMBRANE TRANSPORTER_PHAGE RECEPTOR"/>
    <property type="match status" value="1"/>
</dbReference>
<name>A0AAU7F624_9NEIS</name>
<dbReference type="RefSeq" id="WP_348943776.1">
    <property type="nucleotide sequence ID" value="NZ_CP157355.1"/>
</dbReference>
<dbReference type="InterPro" id="IPR000531">
    <property type="entry name" value="Beta-barrel_TonB"/>
</dbReference>
<comment type="subcellular location">
    <subcellularLocation>
        <location evidence="1 14">Cell outer membrane</location>
        <topology evidence="1 14">Multi-pass membrane protein</topology>
    </subcellularLocation>
</comment>
<dbReference type="PANTHER" id="PTHR32552">
    <property type="entry name" value="FERRICHROME IRON RECEPTOR-RELATED"/>
    <property type="match status" value="1"/>
</dbReference>
<dbReference type="CDD" id="cd01347">
    <property type="entry name" value="ligand_gated_channel"/>
    <property type="match status" value="1"/>
</dbReference>
<evidence type="ECO:0000259" key="17">
    <source>
        <dbReference type="Pfam" id="PF00593"/>
    </source>
</evidence>
<keyword evidence="12 19" id="KW-0675">Receptor</keyword>
<organism evidence="19">
    <name type="scientific">Chitinibacter mangrovi</name>
    <dbReference type="NCBI Taxonomy" id="3153927"/>
    <lineage>
        <taxon>Bacteria</taxon>
        <taxon>Pseudomonadati</taxon>
        <taxon>Pseudomonadota</taxon>
        <taxon>Betaproteobacteria</taxon>
        <taxon>Neisseriales</taxon>
        <taxon>Chitinibacteraceae</taxon>
        <taxon>Chitinibacter</taxon>
    </lineage>
</organism>
<evidence type="ECO:0000256" key="7">
    <source>
        <dbReference type="ARBA" id="ARBA00022729"/>
    </source>
</evidence>
<evidence type="ECO:0000313" key="19">
    <source>
        <dbReference type="EMBL" id="XBL99346.1"/>
    </source>
</evidence>
<feature type="chain" id="PRO_5043638642" evidence="16">
    <location>
        <begin position="27"/>
        <end position="710"/>
    </location>
</feature>
<dbReference type="GO" id="GO:0015891">
    <property type="term" value="P:siderophore transport"/>
    <property type="evidence" value="ECO:0007669"/>
    <property type="project" value="InterPro"/>
</dbReference>
<gene>
    <name evidence="19" type="ORF">ABHF33_09700</name>
</gene>
<dbReference type="GO" id="GO:0009279">
    <property type="term" value="C:cell outer membrane"/>
    <property type="evidence" value="ECO:0007669"/>
    <property type="project" value="UniProtKB-SubCell"/>
</dbReference>
<dbReference type="InterPro" id="IPR036942">
    <property type="entry name" value="Beta-barrel_TonB_sf"/>
</dbReference>
<keyword evidence="9" id="KW-0406">Ion transport</keyword>
<evidence type="ECO:0000256" key="5">
    <source>
        <dbReference type="ARBA" id="ARBA00022496"/>
    </source>
</evidence>
<dbReference type="Pfam" id="PF07715">
    <property type="entry name" value="Plug"/>
    <property type="match status" value="1"/>
</dbReference>
<accession>A0AAU7F624</accession>
<reference evidence="19" key="1">
    <citation type="submission" date="2024-05" db="EMBL/GenBank/DDBJ databases">
        <authorList>
            <person name="Yang L."/>
            <person name="Pan L."/>
        </authorList>
    </citation>
    <scope>NUCLEOTIDE SEQUENCE</scope>
    <source>
        <strain evidence="19">FCG-7</strain>
    </source>
</reference>
<evidence type="ECO:0000256" key="3">
    <source>
        <dbReference type="ARBA" id="ARBA00022448"/>
    </source>
</evidence>
<dbReference type="EMBL" id="CP157355">
    <property type="protein sequence ID" value="XBL99346.1"/>
    <property type="molecule type" value="Genomic_DNA"/>
</dbReference>
<evidence type="ECO:0000256" key="2">
    <source>
        <dbReference type="ARBA" id="ARBA00009810"/>
    </source>
</evidence>
<evidence type="ECO:0000256" key="8">
    <source>
        <dbReference type="ARBA" id="ARBA00023004"/>
    </source>
</evidence>
<dbReference type="Gene3D" id="2.170.130.10">
    <property type="entry name" value="TonB-dependent receptor, plug domain"/>
    <property type="match status" value="1"/>
</dbReference>
<evidence type="ECO:0000256" key="15">
    <source>
        <dbReference type="RuleBase" id="RU003357"/>
    </source>
</evidence>
<dbReference type="InterPro" id="IPR010105">
    <property type="entry name" value="TonB_sidphr_rcpt"/>
</dbReference>
<feature type="domain" description="TonB-dependent receptor plug" evidence="18">
    <location>
        <begin position="69"/>
        <end position="174"/>
    </location>
</feature>
<evidence type="ECO:0000256" key="4">
    <source>
        <dbReference type="ARBA" id="ARBA00022452"/>
    </source>
</evidence>
<feature type="domain" description="TonB-dependent receptor-like beta-barrel" evidence="17">
    <location>
        <begin position="265"/>
        <end position="679"/>
    </location>
</feature>
<dbReference type="GO" id="GO:0015344">
    <property type="term" value="F:siderophore uptake transmembrane transporter activity"/>
    <property type="evidence" value="ECO:0007669"/>
    <property type="project" value="TreeGrafter"/>
</dbReference>
<dbReference type="SUPFAM" id="SSF56935">
    <property type="entry name" value="Porins"/>
    <property type="match status" value="1"/>
</dbReference>
<evidence type="ECO:0000256" key="14">
    <source>
        <dbReference type="PROSITE-ProRule" id="PRU01360"/>
    </source>
</evidence>
<keyword evidence="13 14" id="KW-0998">Cell outer membrane</keyword>
<keyword evidence="10 15" id="KW-0798">TonB box</keyword>
<protein>
    <submittedName>
        <fullName evidence="19">TonB-dependent siderophore receptor</fullName>
    </submittedName>
</protein>
<keyword evidence="6 14" id="KW-0812">Transmembrane</keyword>
<evidence type="ECO:0000256" key="1">
    <source>
        <dbReference type="ARBA" id="ARBA00004571"/>
    </source>
</evidence>
<evidence type="ECO:0000256" key="10">
    <source>
        <dbReference type="ARBA" id="ARBA00023077"/>
    </source>
</evidence>
<keyword evidence="5" id="KW-0410">Iron transport</keyword>
<keyword evidence="3 14" id="KW-0813">Transport</keyword>
<evidence type="ECO:0000256" key="11">
    <source>
        <dbReference type="ARBA" id="ARBA00023136"/>
    </source>
</evidence>
<dbReference type="PROSITE" id="PS52016">
    <property type="entry name" value="TONB_DEPENDENT_REC_3"/>
    <property type="match status" value="1"/>
</dbReference>
<dbReference type="Pfam" id="PF00593">
    <property type="entry name" value="TonB_dep_Rec_b-barrel"/>
    <property type="match status" value="1"/>
</dbReference>
<feature type="signal peptide" evidence="16">
    <location>
        <begin position="1"/>
        <end position="26"/>
    </location>
</feature>
<dbReference type="Gene3D" id="2.40.170.20">
    <property type="entry name" value="TonB-dependent receptor, beta-barrel domain"/>
    <property type="match status" value="1"/>
</dbReference>
<keyword evidence="4 14" id="KW-1134">Transmembrane beta strand</keyword>
<evidence type="ECO:0000256" key="9">
    <source>
        <dbReference type="ARBA" id="ARBA00023065"/>
    </source>
</evidence>
<evidence type="ECO:0000259" key="18">
    <source>
        <dbReference type="Pfam" id="PF07715"/>
    </source>
</evidence>
<evidence type="ECO:0000256" key="13">
    <source>
        <dbReference type="ARBA" id="ARBA00023237"/>
    </source>
</evidence>
<proteinExistence type="inferred from homology"/>